<organism evidence="4 5">
    <name type="scientific">Hymenobacter guriensis</name>
    <dbReference type="NCBI Taxonomy" id="2793065"/>
    <lineage>
        <taxon>Bacteria</taxon>
        <taxon>Pseudomonadati</taxon>
        <taxon>Bacteroidota</taxon>
        <taxon>Cytophagia</taxon>
        <taxon>Cytophagales</taxon>
        <taxon>Hymenobacteraceae</taxon>
        <taxon>Hymenobacter</taxon>
    </lineage>
</organism>
<evidence type="ECO:0008006" key="6">
    <source>
        <dbReference type="Google" id="ProtNLM"/>
    </source>
</evidence>
<evidence type="ECO:0000256" key="1">
    <source>
        <dbReference type="SAM" id="SignalP"/>
    </source>
</evidence>
<evidence type="ECO:0000259" key="2">
    <source>
        <dbReference type="Pfam" id="PF07819"/>
    </source>
</evidence>
<dbReference type="InterPro" id="IPR012908">
    <property type="entry name" value="PGAP1-ab_dom-like"/>
</dbReference>
<gene>
    <name evidence="4" type="ORF">I5L79_16310</name>
</gene>
<feature type="domain" description="GPI inositol-deacylase PGAP1-like alpha/beta" evidence="2">
    <location>
        <begin position="376"/>
        <end position="499"/>
    </location>
</feature>
<keyword evidence="1" id="KW-0732">Signal</keyword>
<dbReference type="InterPro" id="IPR026444">
    <property type="entry name" value="Secre_tail"/>
</dbReference>
<dbReference type="EMBL" id="JADWYK010000010">
    <property type="protein sequence ID" value="MBG8555117.1"/>
    <property type="molecule type" value="Genomic_DNA"/>
</dbReference>
<dbReference type="Pfam" id="PF07819">
    <property type="entry name" value="PGAP1"/>
    <property type="match status" value="1"/>
</dbReference>
<feature type="domain" description="Secretion system C-terminal sorting" evidence="3">
    <location>
        <begin position="940"/>
        <end position="1022"/>
    </location>
</feature>
<dbReference type="RefSeq" id="WP_196956136.1">
    <property type="nucleotide sequence ID" value="NZ_JADWYK010000010.1"/>
</dbReference>
<evidence type="ECO:0000259" key="3">
    <source>
        <dbReference type="Pfam" id="PF18962"/>
    </source>
</evidence>
<feature type="signal peptide" evidence="1">
    <location>
        <begin position="1"/>
        <end position="18"/>
    </location>
</feature>
<feature type="chain" id="PRO_5046384342" description="T9SS type A sorting domain-containing protein" evidence="1">
    <location>
        <begin position="19"/>
        <end position="1031"/>
    </location>
</feature>
<sequence>MRKILLLPLLLGAQLSYAQLSSTPEPSGTSDQSLVSSYTQLVDSLTAPLDKSRVPKGILYDRVPAVALLNEFTQVTPSSASHIFQSYFELRSAAYQSAGFPISRSEFANMARTAATATKVSYGELPIGVLDYQFGVLDTLAEEKGSIITINGLYADGVGNPYQTQQVTIAALLADSVNQKVTLTLPPNFLLGNTQRYVRSVQVTVGGFTRTLTPGGTSAILLPPGLLTASYLITFSDSRTISAKSELYVRPTYLRRDNSVAMPLPNVKGLPWADYKGFSTYGEGQVTCFLYNDNSKVDSKLRKPTIIIDGFDPSDKRGIQEIFTQFSPVGEALYGAKQPRDLIVLNFPTTKRLITYNGSSAYGDTDGGADFIERNAFVLIELLSKIKPLMANPSEKVTIIGPSMGGVISRYALALMEKNYADANNSATYNNAYWKHNVDTWISFDAPHQGANIPLGDQAFIRYFSGLSESAEHNLSRLNSVAARQMLVYQHLNLTTGYSLHEPFTRNLQSNGLAGSYGYPTQVRRVALANGNGTGALNTAMGLPGQTGMELDVARKKGNKRRQFFYRSTTPGTQIAANMYFAGPSNVKTTIFNGEARVLVALAKPIAKRYQVWLTGPRNYDLAPGGTYDAQQQIATGTLNGKQIKGVEFRFTQLRPNHCFIPTVSALGYQYRTLTNYTGISQLPDPNTNLSARNLICNNEIPFDSYYMYTNANGAHVTMDGPAQMFLMRELTGQTQAPRFKVTNPPQVCPNQVAYVSLDECSRLGDVTYTWTLSGPAIFPSTGTTTTTNGGVVQSIRSTGQPGTVMVSVVAKRAGANESPSTTYQLTVIDGGAALQPRIQWDDNQVRICPWTPVAVRAEGNTTGPYYWTKRIVSGSTGAVTTSTYTTTSPSTSVTPRYDEITLSVTAPSTCSGVMLPAGSVEISADPTEGKMCDPYNVQVYPNPSTQYLTVTTLSETESPDQFAAKVAGPEEENPHAYQVDLYNDRSKKVHSASTKKGTITVDTSTLPAGLYHVQIRRGGQIVNRNLSVQH</sequence>
<dbReference type="InterPro" id="IPR029058">
    <property type="entry name" value="AB_hydrolase_fold"/>
</dbReference>
<dbReference type="SUPFAM" id="SSF53474">
    <property type="entry name" value="alpha/beta-Hydrolases"/>
    <property type="match status" value="1"/>
</dbReference>
<protein>
    <recommendedName>
        <fullName evidence="6">T9SS type A sorting domain-containing protein</fullName>
    </recommendedName>
</protein>
<comment type="caution">
    <text evidence="4">The sequence shown here is derived from an EMBL/GenBank/DDBJ whole genome shotgun (WGS) entry which is preliminary data.</text>
</comment>
<name>A0ABS0L4U8_9BACT</name>
<accession>A0ABS0L4U8</accession>
<keyword evidence="5" id="KW-1185">Reference proteome</keyword>
<dbReference type="Gene3D" id="3.40.50.1820">
    <property type="entry name" value="alpha/beta hydrolase"/>
    <property type="match status" value="1"/>
</dbReference>
<dbReference type="Pfam" id="PF18962">
    <property type="entry name" value="Por_Secre_tail"/>
    <property type="match status" value="1"/>
</dbReference>
<proteinExistence type="predicted"/>
<evidence type="ECO:0000313" key="5">
    <source>
        <dbReference type="Proteomes" id="UP000601099"/>
    </source>
</evidence>
<reference evidence="4 5" key="1">
    <citation type="submission" date="2020-11" db="EMBL/GenBank/DDBJ databases">
        <title>Hymenobacter sp.</title>
        <authorList>
            <person name="Kim M.K."/>
        </authorList>
    </citation>
    <scope>NUCLEOTIDE SEQUENCE [LARGE SCALE GENOMIC DNA]</scope>
    <source>
        <strain evidence="4 5">BT594</strain>
    </source>
</reference>
<dbReference type="Proteomes" id="UP000601099">
    <property type="component" value="Unassembled WGS sequence"/>
</dbReference>
<evidence type="ECO:0000313" key="4">
    <source>
        <dbReference type="EMBL" id="MBG8555117.1"/>
    </source>
</evidence>